<dbReference type="Proteomes" id="UP000092598">
    <property type="component" value="Chromosome"/>
</dbReference>
<reference evidence="3 4" key="1">
    <citation type="submission" date="2016-07" db="EMBL/GenBank/DDBJ databases">
        <title>Enhancement of antibiotic productionsby engineered nitrateutilization in actinobacteria.</title>
        <authorList>
            <person name="Meng S.C."/>
        </authorList>
    </citation>
    <scope>NUCLEOTIDE SEQUENCE [LARGE SCALE GENOMIC DNA]</scope>
    <source>
        <strain evidence="3 4">NRRL 2936</strain>
    </source>
</reference>
<feature type="region of interest" description="Disordered" evidence="1">
    <location>
        <begin position="23"/>
        <end position="68"/>
    </location>
</feature>
<accession>A0A1B1M8T5</accession>
<organism evidence="3 4">
    <name type="scientific">Streptomyces lincolnensis</name>
    <dbReference type="NCBI Taxonomy" id="1915"/>
    <lineage>
        <taxon>Bacteria</taxon>
        <taxon>Bacillati</taxon>
        <taxon>Actinomycetota</taxon>
        <taxon>Actinomycetes</taxon>
        <taxon>Kitasatosporales</taxon>
        <taxon>Streptomycetaceae</taxon>
        <taxon>Streptomyces</taxon>
    </lineage>
</organism>
<dbReference type="PROSITE" id="PS51257">
    <property type="entry name" value="PROKAR_LIPOPROTEIN"/>
    <property type="match status" value="1"/>
</dbReference>
<sequence>MGGSRSRVGVVVTLALMAALTGCGASGGRDDGAVEGAESSSTSAPAETRQPPSLSPTPTPSREAADGTDVGACFDGSCEIAVSKPTRVKVDSRFRVPNLRVTKITADTVVVESSGPGTFLRTSLAEGGTGIQNGIGFRLKSLENGTAVLEFFAD</sequence>
<protein>
    <submittedName>
        <fullName evidence="3">Uncharacterized protein</fullName>
    </submittedName>
</protein>
<evidence type="ECO:0000256" key="1">
    <source>
        <dbReference type="SAM" id="MobiDB-lite"/>
    </source>
</evidence>
<dbReference type="EMBL" id="CP016438">
    <property type="protein sequence ID" value="ANS65045.1"/>
    <property type="molecule type" value="Genomic_DNA"/>
</dbReference>
<dbReference type="KEGG" id="sls:SLINC_2821"/>
<dbReference type="OrthoDB" id="4240863at2"/>
<dbReference type="STRING" id="1915.SLINC_2821"/>
<name>A0A1B1M8T5_STRLN</name>
<evidence type="ECO:0000313" key="4">
    <source>
        <dbReference type="Proteomes" id="UP000092598"/>
    </source>
</evidence>
<feature type="compositionally biased region" description="Low complexity" evidence="1">
    <location>
        <begin position="37"/>
        <end position="52"/>
    </location>
</feature>
<dbReference type="RefSeq" id="WP_152039029.1">
    <property type="nucleotide sequence ID" value="NZ_CP016438.1"/>
</dbReference>
<proteinExistence type="predicted"/>
<keyword evidence="4" id="KW-1185">Reference proteome</keyword>
<feature type="chain" id="PRO_5043343717" evidence="2">
    <location>
        <begin position="26"/>
        <end position="154"/>
    </location>
</feature>
<evidence type="ECO:0000313" key="3">
    <source>
        <dbReference type="EMBL" id="ANS65045.1"/>
    </source>
</evidence>
<keyword evidence="2" id="KW-0732">Signal</keyword>
<evidence type="ECO:0000256" key="2">
    <source>
        <dbReference type="SAM" id="SignalP"/>
    </source>
</evidence>
<dbReference type="AlphaFoldDB" id="A0A1B1M8T5"/>
<gene>
    <name evidence="3" type="ORF">SLINC_2821</name>
</gene>
<feature type="signal peptide" evidence="2">
    <location>
        <begin position="1"/>
        <end position="25"/>
    </location>
</feature>